<feature type="non-terminal residue" evidence="3">
    <location>
        <position position="1"/>
    </location>
</feature>
<dbReference type="Pfam" id="PF18857">
    <property type="entry name" value="LPD38"/>
    <property type="match status" value="1"/>
</dbReference>
<evidence type="ECO:0000259" key="2">
    <source>
        <dbReference type="Pfam" id="PF18857"/>
    </source>
</evidence>
<name>A0A6J7WPS7_9CAUD</name>
<evidence type="ECO:0000313" key="3">
    <source>
        <dbReference type="EMBL" id="CAB5218848.1"/>
    </source>
</evidence>
<sequence>KPQNAQDDGERHIVIDTKGTAAEHIPNDLLAQAVAGSYSSTPALLNMGKYASDILRSGVTRMPTYLVSQMWKDPVNAAVMGNLKADPFTAVVKSMNNMREHLTGKSSEALDMEAMGILHSNVFNGTPDDVKKMLMHLGGSNQGWYRNAMSKLDNIAMGADSATRIQGYRDVIKAGGSELEAAIHAQEMQNFSKHGSSQSMQVLSRLIPFFNAQVQGLNVLLKSATGKMPANELLDTKNKFFKRALGMTALSLAYAASLDDDPEWRKLSLRSQMANIKMGDWQLPAPFETGMLLYSLPVAFIHALKQNFNENDWNDVSAVIKNQLPGNGSIMPQFAKGYVDVTRNYNSYFGSPIESRRMDKLATTEKYAGNTPEMMKEFSRHLVDMGVNLSPVQLDYLSNAYLGQLPHMVGMVTNHLFETKSATHDGGEAPTGTAKDNPLLSRFVPNPKESRNVNDAYTRVDHAMLTDATIKAMKTDGRAAQAEAYRKEQLAQYGTPQQARAFQNQMGFMKRQEEAIKLDKTLDGPGKQKKIEELYKRRDAAAANYLKIVDAKQAA</sequence>
<accession>A0A6J7WPS7</accession>
<feature type="domain" description="Large polyvalent protein associated" evidence="2">
    <location>
        <begin position="270"/>
        <end position="439"/>
    </location>
</feature>
<gene>
    <name evidence="3" type="ORF">UFOVP228_1</name>
</gene>
<evidence type="ECO:0000256" key="1">
    <source>
        <dbReference type="SAM" id="MobiDB-lite"/>
    </source>
</evidence>
<dbReference type="InterPro" id="IPR040561">
    <property type="entry name" value="LPD38"/>
</dbReference>
<proteinExistence type="predicted"/>
<organism evidence="3">
    <name type="scientific">uncultured Caudovirales phage</name>
    <dbReference type="NCBI Taxonomy" id="2100421"/>
    <lineage>
        <taxon>Viruses</taxon>
        <taxon>Duplodnaviria</taxon>
        <taxon>Heunggongvirae</taxon>
        <taxon>Uroviricota</taxon>
        <taxon>Caudoviricetes</taxon>
        <taxon>Peduoviridae</taxon>
        <taxon>Maltschvirus</taxon>
        <taxon>Maltschvirus maltsch</taxon>
    </lineage>
</organism>
<protein>
    <recommendedName>
        <fullName evidence="2">Large polyvalent protein associated domain-containing protein</fullName>
    </recommendedName>
</protein>
<feature type="region of interest" description="Disordered" evidence="1">
    <location>
        <begin position="421"/>
        <end position="452"/>
    </location>
</feature>
<dbReference type="EMBL" id="LR798273">
    <property type="protein sequence ID" value="CAB5218848.1"/>
    <property type="molecule type" value="Genomic_DNA"/>
</dbReference>
<reference evidence="3" key="1">
    <citation type="submission" date="2020-05" db="EMBL/GenBank/DDBJ databases">
        <authorList>
            <person name="Chiriac C."/>
            <person name="Salcher M."/>
            <person name="Ghai R."/>
            <person name="Kavagutti S V."/>
        </authorList>
    </citation>
    <scope>NUCLEOTIDE SEQUENCE</scope>
</reference>